<organism evidence="7 8">
    <name type="scientific">Patellaria atrata CBS 101060</name>
    <dbReference type="NCBI Taxonomy" id="1346257"/>
    <lineage>
        <taxon>Eukaryota</taxon>
        <taxon>Fungi</taxon>
        <taxon>Dikarya</taxon>
        <taxon>Ascomycota</taxon>
        <taxon>Pezizomycotina</taxon>
        <taxon>Dothideomycetes</taxon>
        <taxon>Dothideomycetes incertae sedis</taxon>
        <taxon>Patellariales</taxon>
        <taxon>Patellariaceae</taxon>
        <taxon>Patellaria</taxon>
    </lineage>
</organism>
<feature type="compositionally biased region" description="Low complexity" evidence="5">
    <location>
        <begin position="25"/>
        <end position="39"/>
    </location>
</feature>
<dbReference type="GO" id="GO:0031201">
    <property type="term" value="C:SNARE complex"/>
    <property type="evidence" value="ECO:0007669"/>
    <property type="project" value="TreeGrafter"/>
</dbReference>
<dbReference type="PANTHER" id="PTHR19305">
    <property type="entry name" value="SYNAPTOSOMAL ASSOCIATED PROTEIN"/>
    <property type="match status" value="1"/>
</dbReference>
<dbReference type="AlphaFoldDB" id="A0A9P4S4Y8"/>
<evidence type="ECO:0000256" key="4">
    <source>
        <dbReference type="ARBA" id="ARBA00072549"/>
    </source>
</evidence>
<protein>
    <recommendedName>
        <fullName evidence="4">Protein transport protein SEC9</fullName>
    </recommendedName>
</protein>
<evidence type="ECO:0000256" key="3">
    <source>
        <dbReference type="ARBA" id="ARBA00022927"/>
    </source>
</evidence>
<feature type="compositionally biased region" description="Gly residues" evidence="5">
    <location>
        <begin position="128"/>
        <end position="137"/>
    </location>
</feature>
<dbReference type="FunFam" id="1.20.5.110:FF:000043">
    <property type="entry name" value="Protein transport protein sec9"/>
    <property type="match status" value="1"/>
</dbReference>
<evidence type="ECO:0000256" key="2">
    <source>
        <dbReference type="ARBA" id="ARBA00022448"/>
    </source>
</evidence>
<comment type="caution">
    <text evidence="7">The sequence shown here is derived from an EMBL/GenBank/DDBJ whole genome shotgun (WGS) entry which is preliminary data.</text>
</comment>
<accession>A0A9P4S4Y8</accession>
<sequence length="434" mass="47635">MKKFGFKKKDKDTSSTPSLDEDSRSSSLFSSRTSKSKSPAGSNNPYAQPAANDPYGGQPSPYAKPDQNPPPYDGSNDRFRQEKSPVPPGGYGSERYAAPSSGYGTPTGYGNDRYGGGSEASSTTGSRYGAGGYGGLGRANSQQNTPSTETTAHDDRFGNTTQRQQQQGVGLEQDSGRGPSYGTEGQGGYGAYQDRQLTAEEEEEEDVQASKQQIRFMKQQDVSSTRNALRLAAQAEEQGRSTLTRLAEQGERIHNTEKNLDLASHQNRLAEDKARELKTLNRSMFAVHMKNPFTATSRRAERDAEIMESHHRERAERDATREAAYQTASRHNQSSRSLAGSSQQQQRSKAASLAERAKYQFEADSEDEDMENEIDANLDALHGAAGRLKGLSLAMGREVDEQNGHIDRITGKTDRVDDQIAMNRAKLERISRRG</sequence>
<feature type="compositionally biased region" description="Polar residues" evidence="5">
    <location>
        <begin position="140"/>
        <end position="150"/>
    </location>
</feature>
<feature type="region of interest" description="Disordered" evidence="5">
    <location>
        <begin position="1"/>
        <end position="223"/>
    </location>
</feature>
<gene>
    <name evidence="7" type="ORF">M501DRAFT_987403</name>
</gene>
<dbReference type="Gene3D" id="1.20.5.110">
    <property type="match status" value="2"/>
</dbReference>
<name>A0A9P4S4Y8_9PEZI</name>
<evidence type="ECO:0000313" key="8">
    <source>
        <dbReference type="Proteomes" id="UP000799429"/>
    </source>
</evidence>
<dbReference type="GO" id="GO:0015031">
    <property type="term" value="P:protein transport"/>
    <property type="evidence" value="ECO:0007669"/>
    <property type="project" value="UniProtKB-KW"/>
</dbReference>
<feature type="compositionally biased region" description="Basic and acidic residues" evidence="5">
    <location>
        <begin position="298"/>
        <end position="321"/>
    </location>
</feature>
<comment type="similarity">
    <text evidence="1">Belongs to the SNAP-25 family.</text>
</comment>
<keyword evidence="8" id="KW-1185">Reference proteome</keyword>
<feature type="domain" description="T-SNARE coiled-coil homology" evidence="6">
    <location>
        <begin position="368"/>
        <end position="430"/>
    </location>
</feature>
<reference evidence="7" key="1">
    <citation type="journal article" date="2020" name="Stud. Mycol.">
        <title>101 Dothideomycetes genomes: a test case for predicting lifestyles and emergence of pathogens.</title>
        <authorList>
            <person name="Haridas S."/>
            <person name="Albert R."/>
            <person name="Binder M."/>
            <person name="Bloem J."/>
            <person name="Labutti K."/>
            <person name="Salamov A."/>
            <person name="Andreopoulos B."/>
            <person name="Baker S."/>
            <person name="Barry K."/>
            <person name="Bills G."/>
            <person name="Bluhm B."/>
            <person name="Cannon C."/>
            <person name="Castanera R."/>
            <person name="Culley D."/>
            <person name="Daum C."/>
            <person name="Ezra D."/>
            <person name="Gonzalez J."/>
            <person name="Henrissat B."/>
            <person name="Kuo A."/>
            <person name="Liang C."/>
            <person name="Lipzen A."/>
            <person name="Lutzoni F."/>
            <person name="Magnuson J."/>
            <person name="Mondo S."/>
            <person name="Nolan M."/>
            <person name="Ohm R."/>
            <person name="Pangilinan J."/>
            <person name="Park H.-J."/>
            <person name="Ramirez L."/>
            <person name="Alfaro M."/>
            <person name="Sun H."/>
            <person name="Tritt A."/>
            <person name="Yoshinaga Y."/>
            <person name="Zwiers L.-H."/>
            <person name="Turgeon B."/>
            <person name="Goodwin S."/>
            <person name="Spatafora J."/>
            <person name="Crous P."/>
            <person name="Grigoriev I."/>
        </authorList>
    </citation>
    <scope>NUCLEOTIDE SEQUENCE</scope>
    <source>
        <strain evidence="7">CBS 101060</strain>
    </source>
</reference>
<dbReference type="GO" id="GO:0005484">
    <property type="term" value="F:SNAP receptor activity"/>
    <property type="evidence" value="ECO:0007669"/>
    <property type="project" value="TreeGrafter"/>
</dbReference>
<dbReference type="GO" id="GO:0006906">
    <property type="term" value="P:vesicle fusion"/>
    <property type="evidence" value="ECO:0007669"/>
    <property type="project" value="TreeGrafter"/>
</dbReference>
<feature type="compositionally biased region" description="Polar residues" evidence="5">
    <location>
        <begin position="326"/>
        <end position="338"/>
    </location>
</feature>
<dbReference type="SMART" id="SM00397">
    <property type="entry name" value="t_SNARE"/>
    <property type="match status" value="2"/>
</dbReference>
<evidence type="ECO:0000256" key="1">
    <source>
        <dbReference type="ARBA" id="ARBA00009480"/>
    </source>
</evidence>
<dbReference type="InterPro" id="IPR000727">
    <property type="entry name" value="T_SNARE_dom"/>
</dbReference>
<feature type="compositionally biased region" description="Low complexity" evidence="5">
    <location>
        <begin position="339"/>
        <end position="354"/>
    </location>
</feature>
<dbReference type="GO" id="GO:0006887">
    <property type="term" value="P:exocytosis"/>
    <property type="evidence" value="ECO:0007669"/>
    <property type="project" value="TreeGrafter"/>
</dbReference>
<dbReference type="Proteomes" id="UP000799429">
    <property type="component" value="Unassembled WGS sequence"/>
</dbReference>
<evidence type="ECO:0000259" key="6">
    <source>
        <dbReference type="PROSITE" id="PS50192"/>
    </source>
</evidence>
<keyword evidence="2" id="KW-0813">Transport</keyword>
<dbReference type="CDD" id="cd15886">
    <property type="entry name" value="SNARE_SEC9N"/>
    <property type="match status" value="1"/>
</dbReference>
<dbReference type="GO" id="GO:0005886">
    <property type="term" value="C:plasma membrane"/>
    <property type="evidence" value="ECO:0007669"/>
    <property type="project" value="TreeGrafter"/>
</dbReference>
<dbReference type="GO" id="GO:0019905">
    <property type="term" value="F:syntaxin binding"/>
    <property type="evidence" value="ECO:0007669"/>
    <property type="project" value="TreeGrafter"/>
</dbReference>
<dbReference type="PANTHER" id="PTHR19305:SF9">
    <property type="entry name" value="SYNAPTOSOMAL-ASSOCIATED PROTEIN 29"/>
    <property type="match status" value="1"/>
</dbReference>
<dbReference type="CDD" id="cd15857">
    <property type="entry name" value="SNARE_SEC9C"/>
    <property type="match status" value="1"/>
</dbReference>
<proteinExistence type="inferred from homology"/>
<dbReference type="OrthoDB" id="18679at2759"/>
<dbReference type="PROSITE" id="PS50192">
    <property type="entry name" value="T_SNARE"/>
    <property type="match status" value="1"/>
</dbReference>
<dbReference type="EMBL" id="MU006104">
    <property type="protein sequence ID" value="KAF2836229.1"/>
    <property type="molecule type" value="Genomic_DNA"/>
</dbReference>
<keyword evidence="3" id="KW-0653">Protein transport</keyword>
<evidence type="ECO:0000313" key="7">
    <source>
        <dbReference type="EMBL" id="KAF2836229.1"/>
    </source>
</evidence>
<dbReference type="SUPFAM" id="SSF58038">
    <property type="entry name" value="SNARE fusion complex"/>
    <property type="match status" value="2"/>
</dbReference>
<evidence type="ECO:0000256" key="5">
    <source>
        <dbReference type="SAM" id="MobiDB-lite"/>
    </source>
</evidence>
<feature type="region of interest" description="Disordered" evidence="5">
    <location>
        <begin position="291"/>
        <end position="370"/>
    </location>
</feature>